<keyword evidence="3" id="KW-1185">Reference proteome</keyword>
<reference evidence="2 3" key="1">
    <citation type="journal article" date="2020" name="BMC Genomics">
        <title>Intraspecific diversification of the crop wild relative Brassica cretica Lam. using demographic model selection.</title>
        <authorList>
            <person name="Kioukis A."/>
            <person name="Michalopoulou V.A."/>
            <person name="Briers L."/>
            <person name="Pirintsos S."/>
            <person name="Studholme D.J."/>
            <person name="Pavlidis P."/>
            <person name="Sarris P.F."/>
        </authorList>
    </citation>
    <scope>NUCLEOTIDE SEQUENCE [LARGE SCALE GENOMIC DNA]</scope>
    <source>
        <strain evidence="3">cv. PFS-1207/04</strain>
    </source>
</reference>
<dbReference type="Pfam" id="PF02330">
    <property type="entry name" value="MAM33"/>
    <property type="match status" value="1"/>
</dbReference>
<gene>
    <name evidence="2" type="ORF">DY000_02028896</name>
</gene>
<name>A0ABQ7DWP1_BRACR</name>
<dbReference type="PANTHER" id="PTHR10826:SF41">
    <property type="entry name" value="MITOCHONDRIAL GLYCOPROTEIN FAMILY PROTEIN"/>
    <property type="match status" value="1"/>
</dbReference>
<evidence type="ECO:0000313" key="2">
    <source>
        <dbReference type="EMBL" id="KAF3581931.1"/>
    </source>
</evidence>
<dbReference type="Proteomes" id="UP000266723">
    <property type="component" value="Unassembled WGS sequence"/>
</dbReference>
<evidence type="ECO:0000256" key="1">
    <source>
        <dbReference type="SAM" id="MobiDB-lite"/>
    </source>
</evidence>
<evidence type="ECO:0000313" key="3">
    <source>
        <dbReference type="Proteomes" id="UP000266723"/>
    </source>
</evidence>
<accession>A0ABQ7DWP1</accession>
<feature type="region of interest" description="Disordered" evidence="1">
    <location>
        <begin position="161"/>
        <end position="182"/>
    </location>
</feature>
<dbReference type="EMBL" id="QGKV02000649">
    <property type="protein sequence ID" value="KAF3581931.1"/>
    <property type="molecule type" value="Genomic_DNA"/>
</dbReference>
<evidence type="ECO:0008006" key="4">
    <source>
        <dbReference type="Google" id="ProtNLM"/>
    </source>
</evidence>
<dbReference type="SUPFAM" id="SSF54529">
    <property type="entry name" value="Mitochondrial glycoprotein MAM33-like"/>
    <property type="match status" value="1"/>
</dbReference>
<proteinExistence type="predicted"/>
<sequence>MGFTWCVRRSASRLASLCSTRMVRVRSISAVASRPSLAPTPSPFRPFALYSTAIDRMSSEQSLLRVIDSEINTALQIDDPDLDEGTAPRSFPLRISVYSAFAFKAYLKSSSLYEVSVILLQEEETAPGSFPFKIEDNPGHQTVTLTRDYKGEHIKVVVSMPSLDSDENDDEDDEDGHSNGSSIPLVVTVTKKSGLSLEFSCMAFPDEIAIDALSVSNQGSTLEDKLANEGPDFECLDENLKKTFYKYLEIRGVKASTTNFLHQYMMRKVKREYLLWLKNVKKFMEES</sequence>
<dbReference type="InterPro" id="IPR036561">
    <property type="entry name" value="MAM33_sf"/>
</dbReference>
<organism evidence="2 3">
    <name type="scientific">Brassica cretica</name>
    <name type="common">Mustard</name>
    <dbReference type="NCBI Taxonomy" id="69181"/>
    <lineage>
        <taxon>Eukaryota</taxon>
        <taxon>Viridiplantae</taxon>
        <taxon>Streptophyta</taxon>
        <taxon>Embryophyta</taxon>
        <taxon>Tracheophyta</taxon>
        <taxon>Spermatophyta</taxon>
        <taxon>Magnoliopsida</taxon>
        <taxon>eudicotyledons</taxon>
        <taxon>Gunneridae</taxon>
        <taxon>Pentapetalae</taxon>
        <taxon>rosids</taxon>
        <taxon>malvids</taxon>
        <taxon>Brassicales</taxon>
        <taxon>Brassicaceae</taxon>
        <taxon>Brassiceae</taxon>
        <taxon>Brassica</taxon>
    </lineage>
</organism>
<dbReference type="PANTHER" id="PTHR10826">
    <property type="entry name" value="COMPLEMENT COMPONENT 1"/>
    <property type="match status" value="1"/>
</dbReference>
<dbReference type="Gene3D" id="3.10.280.10">
    <property type="entry name" value="Mitochondrial glycoprotein"/>
    <property type="match status" value="1"/>
</dbReference>
<feature type="compositionally biased region" description="Acidic residues" evidence="1">
    <location>
        <begin position="164"/>
        <end position="175"/>
    </location>
</feature>
<comment type="caution">
    <text evidence="2">The sequence shown here is derived from an EMBL/GenBank/DDBJ whole genome shotgun (WGS) entry which is preliminary data.</text>
</comment>
<protein>
    <recommendedName>
        <fullName evidence="4">Mitochondrial glycoprotein family protein</fullName>
    </recommendedName>
</protein>
<dbReference type="InterPro" id="IPR003428">
    <property type="entry name" value="MAM33"/>
</dbReference>